<dbReference type="SUPFAM" id="SSF48452">
    <property type="entry name" value="TPR-like"/>
    <property type="match status" value="1"/>
</dbReference>
<dbReference type="Gene3D" id="1.25.40.10">
    <property type="entry name" value="Tetratricopeptide repeat domain"/>
    <property type="match status" value="1"/>
</dbReference>
<dbReference type="PANTHER" id="PTHR16263">
    <property type="entry name" value="TETRATRICOPEPTIDE REPEAT PROTEIN 38"/>
    <property type="match status" value="1"/>
</dbReference>
<sequence length="443" mass="48023">MTIARMPEPLSGVTPEAIRLFDAAAEAFALYRGDPVGLLDEAIAVAPRFAMARLFKAWLFALTTEPKATAAARALLIEAIALPLRARETGHAEALSQVLAGNWSAGGLALERHSLLFPHDLPALQAGHLIDFFSANARALRDRIARALPHWRGMPGRSLVLGMYAFGLEESGDHARAEAVGQEAVEADPRDCWAHHAVAHVMEMQGRPAEGLAWMAGREPHWAGKENFFRVHNWWHRALCHIELGDTAAALALYDGPVRGGRSAVAVDLVDASALLWRLDLLGVDVGARWDELSVAWDQQADGRLYAFNDWHAAMAHFGAGRLDAVERLLAAARRAEGSEAARWMHETGLPLIEGFAAFRRSDYAAAVEHLFGARQIANAFGGSHAQRDVIDWTLTEAAIRGCLAETAEALAQERLALRPHSPVNHRFLERAGGLTPAGPAAG</sequence>
<comment type="similarity">
    <text evidence="1">Belongs to the TTC38 family.</text>
</comment>
<organism evidence="5 6">
    <name type="scientific">Paracraurococcus ruber</name>
    <dbReference type="NCBI Taxonomy" id="77675"/>
    <lineage>
        <taxon>Bacteria</taxon>
        <taxon>Pseudomonadati</taxon>
        <taxon>Pseudomonadota</taxon>
        <taxon>Alphaproteobacteria</taxon>
        <taxon>Acetobacterales</taxon>
        <taxon>Roseomonadaceae</taxon>
        <taxon>Paracraurococcus</taxon>
    </lineage>
</organism>
<dbReference type="PANTHER" id="PTHR16263:SF4">
    <property type="entry name" value="TETRATRICOPEPTIDE REPEAT PROTEIN 38"/>
    <property type="match status" value="1"/>
</dbReference>
<dbReference type="RefSeq" id="WP_158292357.1">
    <property type="nucleotide sequence ID" value="NZ_NRSG01000266.1"/>
</dbReference>
<dbReference type="EMBL" id="NRSG01000266">
    <property type="protein sequence ID" value="MBK1661207.1"/>
    <property type="molecule type" value="Genomic_DNA"/>
</dbReference>
<dbReference type="InterPro" id="IPR033891">
    <property type="entry name" value="TTC38"/>
</dbReference>
<evidence type="ECO:0000256" key="1">
    <source>
        <dbReference type="ARBA" id="ARBA00005857"/>
    </source>
</evidence>
<proteinExistence type="inferred from homology"/>
<evidence type="ECO:0000256" key="2">
    <source>
        <dbReference type="ARBA" id="ARBA00019992"/>
    </source>
</evidence>
<gene>
    <name evidence="5" type="ORF">CKO45_23635</name>
</gene>
<protein>
    <recommendedName>
        <fullName evidence="2">Tetratricopeptide repeat protein 38</fullName>
    </recommendedName>
</protein>
<keyword evidence="6" id="KW-1185">Reference proteome</keyword>
<accession>A0ABS1D4L8</accession>
<name>A0ABS1D4L8_9PROT</name>
<evidence type="ECO:0000313" key="6">
    <source>
        <dbReference type="Proteomes" id="UP000697995"/>
    </source>
</evidence>
<keyword evidence="4" id="KW-0802">TPR repeat</keyword>
<dbReference type="Proteomes" id="UP000697995">
    <property type="component" value="Unassembled WGS sequence"/>
</dbReference>
<evidence type="ECO:0000256" key="3">
    <source>
        <dbReference type="ARBA" id="ARBA00022737"/>
    </source>
</evidence>
<dbReference type="InterPro" id="IPR011990">
    <property type="entry name" value="TPR-like_helical_dom_sf"/>
</dbReference>
<evidence type="ECO:0000313" key="5">
    <source>
        <dbReference type="EMBL" id="MBK1661207.1"/>
    </source>
</evidence>
<comment type="caution">
    <text evidence="5">The sequence shown here is derived from an EMBL/GenBank/DDBJ whole genome shotgun (WGS) entry which is preliminary data.</text>
</comment>
<keyword evidence="3" id="KW-0677">Repeat</keyword>
<evidence type="ECO:0000256" key="4">
    <source>
        <dbReference type="ARBA" id="ARBA00022803"/>
    </source>
</evidence>
<dbReference type="CDD" id="cd05804">
    <property type="entry name" value="StaR_like"/>
    <property type="match status" value="1"/>
</dbReference>
<reference evidence="5 6" key="1">
    <citation type="journal article" date="2020" name="Microorganisms">
        <title>Osmotic Adaptation and Compatible Solute Biosynthesis of Phototrophic Bacteria as Revealed from Genome Analyses.</title>
        <authorList>
            <person name="Imhoff J.F."/>
            <person name="Rahn T."/>
            <person name="Kunzel S."/>
            <person name="Keller A."/>
            <person name="Neulinger S.C."/>
        </authorList>
    </citation>
    <scope>NUCLEOTIDE SEQUENCE [LARGE SCALE GENOMIC DNA]</scope>
    <source>
        <strain evidence="5 6">DSM 15382</strain>
    </source>
</reference>